<protein>
    <recommendedName>
        <fullName evidence="1">DUF362 domain-containing protein</fullName>
    </recommendedName>
</protein>
<name>A0A0G0YF41_9BACT</name>
<dbReference type="EMBL" id="LCAW01000012">
    <property type="protein sequence ID" value="KKR98957.1"/>
    <property type="molecule type" value="Genomic_DNA"/>
</dbReference>
<accession>A0A0G0YF41</accession>
<evidence type="ECO:0000313" key="3">
    <source>
        <dbReference type="Proteomes" id="UP000033930"/>
    </source>
</evidence>
<organism evidence="2 3">
    <name type="scientific">Candidatus Uhrbacteria bacterium GW2011_GWC1_41_20</name>
    <dbReference type="NCBI Taxonomy" id="1618983"/>
    <lineage>
        <taxon>Bacteria</taxon>
        <taxon>Candidatus Uhriibacteriota</taxon>
    </lineage>
</organism>
<evidence type="ECO:0000259" key="1">
    <source>
        <dbReference type="Pfam" id="PF04015"/>
    </source>
</evidence>
<gene>
    <name evidence="2" type="ORF">UU50_C0012G0005</name>
</gene>
<proteinExistence type="predicted"/>
<comment type="caution">
    <text evidence="2">The sequence shown here is derived from an EMBL/GenBank/DDBJ whole genome shotgun (WGS) entry which is preliminary data.</text>
</comment>
<dbReference type="Pfam" id="PF04015">
    <property type="entry name" value="DUF362"/>
    <property type="match status" value="1"/>
</dbReference>
<dbReference type="AlphaFoldDB" id="A0A0G0YF41"/>
<sequence length="295" mass="32542">MKNVILQTGENRRQTVRKAVEELGDEFITKCKEAKSIFIKVNLVDYQYELACTHVDAVRGLLDVIQTYCKTPVKVGDAAYRGTKAGFEHLGYERLLNEYFDIELVDLFDDNSVDGSTIRRDGSQNPIYRSKIAVESDLTICLAPLKVHDQVGLDACVYSWTTGTWIVPSRISATGRVWARWPWLEEEGEEAHSQSIASLYKEKPCDLGIVDGIIVMEGEGPVQGSAIPMGFVLAGFDTVAVDAVAGTLIGLDISTIGYLQKIAEEKNGTADLSHINVPPMLIAEITRSIKRPVGY</sequence>
<dbReference type="Proteomes" id="UP000033930">
    <property type="component" value="Unassembled WGS sequence"/>
</dbReference>
<evidence type="ECO:0000313" key="2">
    <source>
        <dbReference type="EMBL" id="KKR98957.1"/>
    </source>
</evidence>
<dbReference type="InterPro" id="IPR007160">
    <property type="entry name" value="DUF362"/>
</dbReference>
<reference evidence="2 3" key="1">
    <citation type="journal article" date="2015" name="Nature">
        <title>rRNA introns, odd ribosomes, and small enigmatic genomes across a large radiation of phyla.</title>
        <authorList>
            <person name="Brown C.T."/>
            <person name="Hug L.A."/>
            <person name="Thomas B.C."/>
            <person name="Sharon I."/>
            <person name="Castelle C.J."/>
            <person name="Singh A."/>
            <person name="Wilkins M.J."/>
            <person name="Williams K.H."/>
            <person name="Banfield J.F."/>
        </authorList>
    </citation>
    <scope>NUCLEOTIDE SEQUENCE [LARGE SCALE GENOMIC DNA]</scope>
</reference>
<feature type="domain" description="DUF362" evidence="1">
    <location>
        <begin position="37"/>
        <end position="245"/>
    </location>
</feature>